<dbReference type="SUPFAM" id="SSF51905">
    <property type="entry name" value="FAD/NAD(P)-binding domain"/>
    <property type="match status" value="1"/>
</dbReference>
<dbReference type="CDD" id="cd03477">
    <property type="entry name" value="Rieske_YhfW_C"/>
    <property type="match status" value="1"/>
</dbReference>
<dbReference type="Pfam" id="PF00355">
    <property type="entry name" value="Rieske"/>
    <property type="match status" value="1"/>
</dbReference>
<evidence type="ECO:0000256" key="3">
    <source>
        <dbReference type="ARBA" id="ARBA00023004"/>
    </source>
</evidence>
<dbReference type="Proteomes" id="UP000517523">
    <property type="component" value="Unassembled WGS sequence"/>
</dbReference>
<evidence type="ECO:0000256" key="1">
    <source>
        <dbReference type="ARBA" id="ARBA00022714"/>
    </source>
</evidence>
<keyword evidence="4" id="KW-0411">Iron-sulfur</keyword>
<evidence type="ECO:0000259" key="6">
    <source>
        <dbReference type="PROSITE" id="PS51296"/>
    </source>
</evidence>
<dbReference type="PRINTS" id="PR00162">
    <property type="entry name" value="RIESKE"/>
</dbReference>
<dbReference type="SUPFAM" id="SSF50022">
    <property type="entry name" value="ISP domain"/>
    <property type="match status" value="1"/>
</dbReference>
<dbReference type="PROSITE" id="PS51296">
    <property type="entry name" value="RIESKE"/>
    <property type="match status" value="1"/>
</dbReference>
<evidence type="ECO:0000256" key="2">
    <source>
        <dbReference type="ARBA" id="ARBA00022723"/>
    </source>
</evidence>
<dbReference type="InterPro" id="IPR006076">
    <property type="entry name" value="FAD-dep_OxRdtase"/>
</dbReference>
<dbReference type="EMBL" id="JACHXJ010000005">
    <property type="protein sequence ID" value="MBB3130785.1"/>
    <property type="molecule type" value="Genomic_DNA"/>
</dbReference>
<dbReference type="AlphaFoldDB" id="A0A839TVA8"/>
<dbReference type="GO" id="GO:0005737">
    <property type="term" value="C:cytoplasm"/>
    <property type="evidence" value="ECO:0007669"/>
    <property type="project" value="TreeGrafter"/>
</dbReference>
<keyword evidence="1" id="KW-0001">2Fe-2S</keyword>
<dbReference type="FunFam" id="2.102.10.10:FF:000014">
    <property type="entry name" value="Oxidoreductase, FAD dependent"/>
    <property type="match status" value="1"/>
</dbReference>
<gene>
    <name evidence="7" type="ORF">FHS19_005504</name>
</gene>
<feature type="domain" description="Rieske" evidence="6">
    <location>
        <begin position="428"/>
        <end position="516"/>
    </location>
</feature>
<evidence type="ECO:0000313" key="7">
    <source>
        <dbReference type="EMBL" id="MBB3130785.1"/>
    </source>
</evidence>
<reference evidence="7 8" key="1">
    <citation type="submission" date="2020-08" db="EMBL/GenBank/DDBJ databases">
        <title>Genomic Encyclopedia of Type Strains, Phase III (KMG-III): the genomes of soil and plant-associated and newly described type strains.</title>
        <authorList>
            <person name="Whitman W."/>
        </authorList>
    </citation>
    <scope>NUCLEOTIDE SEQUENCE [LARGE SCALE GENOMIC DNA]</scope>
    <source>
        <strain evidence="7 8">CECT 5831</strain>
    </source>
</reference>
<accession>A0A839TVA8</accession>
<dbReference type="GO" id="GO:0004497">
    <property type="term" value="F:monooxygenase activity"/>
    <property type="evidence" value="ECO:0007669"/>
    <property type="project" value="UniProtKB-ARBA"/>
</dbReference>
<dbReference type="InterPro" id="IPR005805">
    <property type="entry name" value="Rieske_Fe-S_prot_C"/>
</dbReference>
<proteinExistence type="predicted"/>
<dbReference type="InterPro" id="IPR036188">
    <property type="entry name" value="FAD/NAD-bd_sf"/>
</dbReference>
<dbReference type="GO" id="GO:0016705">
    <property type="term" value="F:oxidoreductase activity, acting on paired donors, with incorporation or reduction of molecular oxygen"/>
    <property type="evidence" value="ECO:0007669"/>
    <property type="project" value="UniProtKB-ARBA"/>
</dbReference>
<sequence>MQPSEPISNELPQYPESLWRATTDFPSFPRLTEDIKVDVAIVGAGIAGITTGYLLAREGLKVALIEAGKVLNGTTAHTTAKITAQHGMLYDELLSHFGQERASMYYQANREALQFIRDTASKLNIDCGLHEEDAYVYMEKDKDLNKLEKEFEAYEKLGIPGEWVNKLPIPQFASGAIKLPGQARFHPLHYLRRLLEEFVKAGGQVYENTTVHKVDKEGPLTVVTYRGSHKIQCSHVVAATHFPFLDEGGFYFARLHADRSYALAMKPETTFAGGMYISADKPTRSLRAASWNGEEVVIVGGEGHKTGQHICTFSYYEALEAYGGKLLGSKGIPFRWSTQDLVTIDKVPYIGQITSKDEGIYVATGFNKWGMTSGTLAGRMLSDQIIGRDNPYSELYTPSRFLADPSIINLVKENADVAGELISGKVGLVHSRIEDLNPDEGAVVRHNGKKAGAYKDPEGNLHLVDNTCTHMGCETEWNAAERTWDCPCHGSRFSYDGVVFEGPAIKPLEKLDTRVD</sequence>
<keyword evidence="2" id="KW-0479">Metal-binding</keyword>
<dbReference type="Gene3D" id="3.50.50.60">
    <property type="entry name" value="FAD/NAD(P)-binding domain"/>
    <property type="match status" value="1"/>
</dbReference>
<comment type="caution">
    <text evidence="7">The sequence shown here is derived from an EMBL/GenBank/DDBJ whole genome shotgun (WGS) entry which is preliminary data.</text>
</comment>
<protein>
    <submittedName>
        <fullName evidence="7">Glycine/D-amino acid oxidase-like deaminating enzyme/nitrite reductase/ring-hydroxylating ferredoxin subunit</fullName>
    </submittedName>
</protein>
<dbReference type="InterPro" id="IPR038010">
    <property type="entry name" value="YhfW_C"/>
</dbReference>
<dbReference type="RefSeq" id="WP_183584932.1">
    <property type="nucleotide sequence ID" value="NZ_JACHXJ010000005.1"/>
</dbReference>
<evidence type="ECO:0000313" key="8">
    <source>
        <dbReference type="Proteomes" id="UP000517523"/>
    </source>
</evidence>
<dbReference type="Gene3D" id="3.30.9.10">
    <property type="entry name" value="D-Amino Acid Oxidase, subunit A, domain 2"/>
    <property type="match status" value="1"/>
</dbReference>
<dbReference type="GO" id="GO:0051537">
    <property type="term" value="F:2 iron, 2 sulfur cluster binding"/>
    <property type="evidence" value="ECO:0007669"/>
    <property type="project" value="UniProtKB-KW"/>
</dbReference>
<dbReference type="GO" id="GO:0046872">
    <property type="term" value="F:metal ion binding"/>
    <property type="evidence" value="ECO:0007669"/>
    <property type="project" value="UniProtKB-KW"/>
</dbReference>
<dbReference type="InterPro" id="IPR017941">
    <property type="entry name" value="Rieske_2Fe-2S"/>
</dbReference>
<dbReference type="Gene3D" id="2.102.10.10">
    <property type="entry name" value="Rieske [2Fe-2S] iron-sulphur domain"/>
    <property type="match status" value="1"/>
</dbReference>
<keyword evidence="3" id="KW-0408">Iron</keyword>
<keyword evidence="5" id="KW-1015">Disulfide bond</keyword>
<dbReference type="GO" id="GO:0016020">
    <property type="term" value="C:membrane"/>
    <property type="evidence" value="ECO:0007669"/>
    <property type="project" value="InterPro"/>
</dbReference>
<organism evidence="7 8">
    <name type="scientific">Paenibacillus rhizosphaerae</name>
    <dbReference type="NCBI Taxonomy" id="297318"/>
    <lineage>
        <taxon>Bacteria</taxon>
        <taxon>Bacillati</taxon>
        <taxon>Bacillota</taxon>
        <taxon>Bacilli</taxon>
        <taxon>Bacillales</taxon>
        <taxon>Paenibacillaceae</taxon>
        <taxon>Paenibacillus</taxon>
    </lineage>
</organism>
<name>A0A839TVA8_9BACL</name>
<dbReference type="InterPro" id="IPR036922">
    <property type="entry name" value="Rieske_2Fe-2S_sf"/>
</dbReference>
<dbReference type="PANTHER" id="PTHR13847:SF274">
    <property type="entry name" value="RIESKE 2FE-2S IRON-SULFUR PROTEIN YHFW-RELATED"/>
    <property type="match status" value="1"/>
</dbReference>
<evidence type="ECO:0000256" key="4">
    <source>
        <dbReference type="ARBA" id="ARBA00023014"/>
    </source>
</evidence>
<evidence type="ECO:0000256" key="5">
    <source>
        <dbReference type="ARBA" id="ARBA00023157"/>
    </source>
</evidence>
<dbReference type="PANTHER" id="PTHR13847">
    <property type="entry name" value="SARCOSINE DEHYDROGENASE-RELATED"/>
    <property type="match status" value="1"/>
</dbReference>
<dbReference type="Pfam" id="PF01266">
    <property type="entry name" value="DAO"/>
    <property type="match status" value="1"/>
</dbReference>